<protein>
    <submittedName>
        <fullName evidence="2">Uncharacterized protein</fullName>
    </submittedName>
</protein>
<reference evidence="2" key="1">
    <citation type="submission" date="2023-06" db="EMBL/GenBank/DDBJ databases">
        <title>Genome-scale phylogeny and comparative genomics of the fungal order Sordariales.</title>
        <authorList>
            <consortium name="Lawrence Berkeley National Laboratory"/>
            <person name="Hensen N."/>
            <person name="Bonometti L."/>
            <person name="Westerberg I."/>
            <person name="Brannstrom I.O."/>
            <person name="Guillou S."/>
            <person name="Cros-Aarteil S."/>
            <person name="Calhoun S."/>
            <person name="Haridas S."/>
            <person name="Kuo A."/>
            <person name="Mondo S."/>
            <person name="Pangilinan J."/>
            <person name="Riley R."/>
            <person name="Labutti K."/>
            <person name="Andreopoulos B."/>
            <person name="Lipzen A."/>
            <person name="Chen C."/>
            <person name="Yanf M."/>
            <person name="Daum C."/>
            <person name="Ng V."/>
            <person name="Clum A."/>
            <person name="Steindorff A."/>
            <person name="Ohm R."/>
            <person name="Martin F."/>
            <person name="Silar P."/>
            <person name="Natvig D."/>
            <person name="Lalanne C."/>
            <person name="Gautier V."/>
            <person name="Ament-Velasquez S.L."/>
            <person name="Kruys A."/>
            <person name="Hutchinson M.I."/>
            <person name="Powell A.J."/>
            <person name="Barry K."/>
            <person name="Miller A.N."/>
            <person name="Grigoriev I.V."/>
            <person name="Debuchy R."/>
            <person name="Gladieux P."/>
            <person name="Thoren M.H."/>
            <person name="Johannesson H."/>
        </authorList>
    </citation>
    <scope>NUCLEOTIDE SEQUENCE</scope>
    <source>
        <strain evidence="2">PSN4</strain>
    </source>
</reference>
<organism evidence="2 3">
    <name type="scientific">Echria macrotheca</name>
    <dbReference type="NCBI Taxonomy" id="438768"/>
    <lineage>
        <taxon>Eukaryota</taxon>
        <taxon>Fungi</taxon>
        <taxon>Dikarya</taxon>
        <taxon>Ascomycota</taxon>
        <taxon>Pezizomycotina</taxon>
        <taxon>Sordariomycetes</taxon>
        <taxon>Sordariomycetidae</taxon>
        <taxon>Sordariales</taxon>
        <taxon>Schizotheciaceae</taxon>
        <taxon>Echria</taxon>
    </lineage>
</organism>
<comment type="caution">
    <text evidence="2">The sequence shown here is derived from an EMBL/GenBank/DDBJ whole genome shotgun (WGS) entry which is preliminary data.</text>
</comment>
<name>A0AAJ0BNV4_9PEZI</name>
<evidence type="ECO:0000313" key="3">
    <source>
        <dbReference type="Proteomes" id="UP001239445"/>
    </source>
</evidence>
<sequence>MGGWVSFLFCLLFLLFMIPDTLAPYLGLYFFSSVLEIWWPVVQTGRHRHRHGHGLAAMMVLAFCGCGWAVEFGSVWLGSVQFSSVRFGDTPEENYETVFYLLCT</sequence>
<dbReference type="Proteomes" id="UP001239445">
    <property type="component" value="Unassembled WGS sequence"/>
</dbReference>
<keyword evidence="3" id="KW-1185">Reference proteome</keyword>
<feature type="transmembrane region" description="Helical" evidence="1">
    <location>
        <begin position="6"/>
        <end position="31"/>
    </location>
</feature>
<dbReference type="AlphaFoldDB" id="A0AAJ0BNV4"/>
<dbReference type="EMBL" id="MU839827">
    <property type="protein sequence ID" value="KAK1761357.1"/>
    <property type="molecule type" value="Genomic_DNA"/>
</dbReference>
<keyword evidence="1" id="KW-1133">Transmembrane helix</keyword>
<accession>A0AAJ0BNV4</accession>
<keyword evidence="1" id="KW-0812">Transmembrane</keyword>
<feature type="transmembrane region" description="Helical" evidence="1">
    <location>
        <begin position="52"/>
        <end position="70"/>
    </location>
</feature>
<keyword evidence="1" id="KW-0472">Membrane</keyword>
<proteinExistence type="predicted"/>
<evidence type="ECO:0000313" key="2">
    <source>
        <dbReference type="EMBL" id="KAK1761357.1"/>
    </source>
</evidence>
<evidence type="ECO:0000256" key="1">
    <source>
        <dbReference type="SAM" id="Phobius"/>
    </source>
</evidence>
<gene>
    <name evidence="2" type="ORF">QBC47DRAFT_369830</name>
</gene>